<comment type="similarity">
    <text evidence="1">Belongs to the CapA family.</text>
</comment>
<evidence type="ECO:0000313" key="4">
    <source>
        <dbReference type="Proteomes" id="UP000790580"/>
    </source>
</evidence>
<dbReference type="CDD" id="cd07381">
    <property type="entry name" value="MPP_CapA"/>
    <property type="match status" value="1"/>
</dbReference>
<dbReference type="Proteomes" id="UP000790580">
    <property type="component" value="Unassembled WGS sequence"/>
</dbReference>
<reference evidence="3 4" key="1">
    <citation type="submission" date="2021-06" db="EMBL/GenBank/DDBJ databases">
        <title>Bacillus sp. RD4P76, an endophyte from a halophyte.</title>
        <authorList>
            <person name="Sun J.-Q."/>
        </authorList>
    </citation>
    <scope>NUCLEOTIDE SEQUENCE [LARGE SCALE GENOMIC DNA]</scope>
    <source>
        <strain evidence="3 4">JCM 17098</strain>
    </source>
</reference>
<dbReference type="EMBL" id="JAHQCR010000072">
    <property type="protein sequence ID" value="MBU9723175.1"/>
    <property type="molecule type" value="Genomic_DNA"/>
</dbReference>
<dbReference type="PANTHER" id="PTHR33393">
    <property type="entry name" value="POLYGLUTAMINE SYNTHESIS ACCESSORY PROTEIN RV0574C-RELATED"/>
    <property type="match status" value="1"/>
</dbReference>
<dbReference type="InterPro" id="IPR019079">
    <property type="entry name" value="Capsule_synth_CapA"/>
</dbReference>
<gene>
    <name evidence="3" type="ORF">KS407_17290</name>
</gene>
<feature type="domain" description="Capsule synthesis protein CapA" evidence="2">
    <location>
        <begin position="15"/>
        <end position="267"/>
    </location>
</feature>
<dbReference type="Pfam" id="PF09587">
    <property type="entry name" value="PGA_cap"/>
    <property type="match status" value="1"/>
</dbReference>
<dbReference type="InterPro" id="IPR029052">
    <property type="entry name" value="Metallo-depent_PP-like"/>
</dbReference>
<dbReference type="PANTHER" id="PTHR33393:SF11">
    <property type="entry name" value="POLYGLUTAMINE SYNTHESIS ACCESSORY PROTEIN RV0574C-RELATED"/>
    <property type="match status" value="1"/>
</dbReference>
<proteinExistence type="inferred from homology"/>
<organism evidence="3 4">
    <name type="scientific">Evansella alkalicola</name>
    <dbReference type="NCBI Taxonomy" id="745819"/>
    <lineage>
        <taxon>Bacteria</taxon>
        <taxon>Bacillati</taxon>
        <taxon>Bacillota</taxon>
        <taxon>Bacilli</taxon>
        <taxon>Bacillales</taxon>
        <taxon>Bacillaceae</taxon>
        <taxon>Evansella</taxon>
    </lineage>
</organism>
<comment type="caution">
    <text evidence="3">The sequence shown here is derived from an EMBL/GenBank/DDBJ whole genome shotgun (WGS) entry which is preliminary data.</text>
</comment>
<keyword evidence="4" id="KW-1185">Reference proteome</keyword>
<protein>
    <submittedName>
        <fullName evidence="3">CapA family protein</fullName>
    </submittedName>
</protein>
<dbReference type="InterPro" id="IPR052169">
    <property type="entry name" value="CW_Biosynth-Accessory"/>
</dbReference>
<evidence type="ECO:0000313" key="3">
    <source>
        <dbReference type="EMBL" id="MBU9723175.1"/>
    </source>
</evidence>
<evidence type="ECO:0000256" key="1">
    <source>
        <dbReference type="ARBA" id="ARBA00005662"/>
    </source>
</evidence>
<name>A0ABS6JXQ6_9BACI</name>
<dbReference type="SMART" id="SM00854">
    <property type="entry name" value="PGA_cap"/>
    <property type="match status" value="1"/>
</dbReference>
<dbReference type="SUPFAM" id="SSF56300">
    <property type="entry name" value="Metallo-dependent phosphatases"/>
    <property type="match status" value="1"/>
</dbReference>
<sequence length="380" mass="42333">MILTKEVSRLVDKQEMLGVGDIALGPDPDDYFQHVLPLLHSADVRVGQLEVPYTLRHPQAANLGRDPNILQTLVKCDFDVLTLAGNHIVDAGVEGIEDTMSWLKDKGINTVGAGMNIQEARRSVVIERNGLKYGFLDYNCVGPMETWATMEKPGCAYVGIQEHYEPLFASPGSSPVVKTWADHHTLKGMLQDIQLLRPQCDVLVVNLHKGVGHTRAKIADYEFEITHAAIDAGADTIFSHHAHILKGIEVYKGKTIYHGLCNFATYIPPNAFDSGHLPKGWAEKRKKLFGFEPDPEYPTYPFHPEARYTIIASCQIESGTIVNTGFYPCIINKKGHPVVVSRHDGGQEVLDYMSEITREAELKTTFYWESDTFIGITEGE</sequence>
<evidence type="ECO:0000259" key="2">
    <source>
        <dbReference type="SMART" id="SM00854"/>
    </source>
</evidence>
<dbReference type="Gene3D" id="3.60.21.10">
    <property type="match status" value="1"/>
</dbReference>
<accession>A0ABS6JXQ6</accession>